<sequence>MCQGKSPTIFARRRHLHSSKQNAIDTRPPRDALPYGSRCHGTPCDAVHSARGAGHMSPSGGLLRVRSSQVEAAVWTLGPEPFSESVTSKAMWSPPSSLLWWQPPPRHRVHDNRLVLVNPLPQSQCNLPTLQRSPERLESGLACAFARPPTLHMHLISAWVLAALN</sequence>
<dbReference type="Proteomes" id="UP000308197">
    <property type="component" value="Unassembled WGS sequence"/>
</dbReference>
<evidence type="ECO:0000313" key="2">
    <source>
        <dbReference type="EMBL" id="TFK93111.1"/>
    </source>
</evidence>
<keyword evidence="3" id="KW-1185">Reference proteome</keyword>
<feature type="region of interest" description="Disordered" evidence="1">
    <location>
        <begin position="1"/>
        <end position="37"/>
    </location>
</feature>
<accession>A0A5C3PUJ2</accession>
<protein>
    <submittedName>
        <fullName evidence="2">Uncharacterized protein</fullName>
    </submittedName>
</protein>
<name>A0A5C3PUJ2_9APHY</name>
<dbReference type="InParanoid" id="A0A5C3PUJ2"/>
<proteinExistence type="predicted"/>
<gene>
    <name evidence="2" type="ORF">K466DRAFT_161564</name>
</gene>
<dbReference type="EMBL" id="ML210987">
    <property type="protein sequence ID" value="TFK93111.1"/>
    <property type="molecule type" value="Genomic_DNA"/>
</dbReference>
<reference evidence="2 3" key="1">
    <citation type="journal article" date="2019" name="Nat. Ecol. Evol.">
        <title>Megaphylogeny resolves global patterns of mushroom evolution.</title>
        <authorList>
            <person name="Varga T."/>
            <person name="Krizsan K."/>
            <person name="Foldi C."/>
            <person name="Dima B."/>
            <person name="Sanchez-Garcia M."/>
            <person name="Sanchez-Ramirez S."/>
            <person name="Szollosi G.J."/>
            <person name="Szarkandi J.G."/>
            <person name="Papp V."/>
            <person name="Albert L."/>
            <person name="Andreopoulos W."/>
            <person name="Angelini C."/>
            <person name="Antonin V."/>
            <person name="Barry K.W."/>
            <person name="Bougher N.L."/>
            <person name="Buchanan P."/>
            <person name="Buyck B."/>
            <person name="Bense V."/>
            <person name="Catcheside P."/>
            <person name="Chovatia M."/>
            <person name="Cooper J."/>
            <person name="Damon W."/>
            <person name="Desjardin D."/>
            <person name="Finy P."/>
            <person name="Geml J."/>
            <person name="Haridas S."/>
            <person name="Hughes K."/>
            <person name="Justo A."/>
            <person name="Karasinski D."/>
            <person name="Kautmanova I."/>
            <person name="Kiss B."/>
            <person name="Kocsube S."/>
            <person name="Kotiranta H."/>
            <person name="LaButti K.M."/>
            <person name="Lechner B.E."/>
            <person name="Liimatainen K."/>
            <person name="Lipzen A."/>
            <person name="Lukacs Z."/>
            <person name="Mihaltcheva S."/>
            <person name="Morgado L.N."/>
            <person name="Niskanen T."/>
            <person name="Noordeloos M.E."/>
            <person name="Ohm R.A."/>
            <person name="Ortiz-Santana B."/>
            <person name="Ovrebo C."/>
            <person name="Racz N."/>
            <person name="Riley R."/>
            <person name="Savchenko A."/>
            <person name="Shiryaev A."/>
            <person name="Soop K."/>
            <person name="Spirin V."/>
            <person name="Szebenyi C."/>
            <person name="Tomsovsky M."/>
            <person name="Tulloss R.E."/>
            <person name="Uehling J."/>
            <person name="Grigoriev I.V."/>
            <person name="Vagvolgyi C."/>
            <person name="Papp T."/>
            <person name="Martin F.M."/>
            <person name="Miettinen O."/>
            <person name="Hibbett D.S."/>
            <person name="Nagy L.G."/>
        </authorList>
    </citation>
    <scope>NUCLEOTIDE SEQUENCE [LARGE SCALE GENOMIC DNA]</scope>
    <source>
        <strain evidence="2 3">HHB13444</strain>
    </source>
</reference>
<evidence type="ECO:0000313" key="3">
    <source>
        <dbReference type="Proteomes" id="UP000308197"/>
    </source>
</evidence>
<organism evidence="2 3">
    <name type="scientific">Polyporus arcularius HHB13444</name>
    <dbReference type="NCBI Taxonomy" id="1314778"/>
    <lineage>
        <taxon>Eukaryota</taxon>
        <taxon>Fungi</taxon>
        <taxon>Dikarya</taxon>
        <taxon>Basidiomycota</taxon>
        <taxon>Agaricomycotina</taxon>
        <taxon>Agaricomycetes</taxon>
        <taxon>Polyporales</taxon>
        <taxon>Polyporaceae</taxon>
        <taxon>Polyporus</taxon>
    </lineage>
</organism>
<dbReference type="AlphaFoldDB" id="A0A5C3PUJ2"/>
<evidence type="ECO:0000256" key="1">
    <source>
        <dbReference type="SAM" id="MobiDB-lite"/>
    </source>
</evidence>